<evidence type="ECO:0000256" key="1">
    <source>
        <dbReference type="ARBA" id="ARBA00008645"/>
    </source>
</evidence>
<dbReference type="AlphaFoldDB" id="A0A3Q3G3X7"/>
<proteinExistence type="inferred from homology"/>
<dbReference type="Proteomes" id="UP000261660">
    <property type="component" value="Unplaced"/>
</dbReference>
<dbReference type="STRING" id="56723.ENSLBEP00000026324"/>
<dbReference type="InterPro" id="IPR000073">
    <property type="entry name" value="AB_hydrolase_1"/>
</dbReference>
<dbReference type="InParanoid" id="A0A3Q3G3X7"/>
<dbReference type="SUPFAM" id="SSF53474">
    <property type="entry name" value="alpha/beta-Hydrolases"/>
    <property type="match status" value="1"/>
</dbReference>
<evidence type="ECO:0000259" key="3">
    <source>
        <dbReference type="Pfam" id="PF00561"/>
    </source>
</evidence>
<dbReference type="GO" id="GO:0016020">
    <property type="term" value="C:membrane"/>
    <property type="evidence" value="ECO:0007669"/>
    <property type="project" value="TreeGrafter"/>
</dbReference>
<dbReference type="GeneTree" id="ENSGT00530000063960"/>
<name>A0A3Q3G3X7_9LABR</name>
<evidence type="ECO:0000256" key="2">
    <source>
        <dbReference type="ARBA" id="ARBA00022801"/>
    </source>
</evidence>
<dbReference type="PANTHER" id="PTHR43798">
    <property type="entry name" value="MONOACYLGLYCEROL LIPASE"/>
    <property type="match status" value="1"/>
</dbReference>
<dbReference type="Ensembl" id="ENSLBET00000027620.1">
    <property type="protein sequence ID" value="ENSLBEP00000026324.1"/>
    <property type="gene ID" value="ENSLBEG00000020032.1"/>
</dbReference>
<organism evidence="4 5">
    <name type="scientific">Labrus bergylta</name>
    <name type="common">ballan wrasse</name>
    <dbReference type="NCBI Taxonomy" id="56723"/>
    <lineage>
        <taxon>Eukaryota</taxon>
        <taxon>Metazoa</taxon>
        <taxon>Chordata</taxon>
        <taxon>Craniata</taxon>
        <taxon>Vertebrata</taxon>
        <taxon>Euteleostomi</taxon>
        <taxon>Actinopterygii</taxon>
        <taxon>Neopterygii</taxon>
        <taxon>Teleostei</taxon>
        <taxon>Neoteleostei</taxon>
        <taxon>Acanthomorphata</taxon>
        <taxon>Eupercaria</taxon>
        <taxon>Labriformes</taxon>
        <taxon>Labridae</taxon>
        <taxon>Labrus</taxon>
    </lineage>
</organism>
<protein>
    <submittedName>
        <fullName evidence="4">Serine hydrolase like</fullName>
    </submittedName>
</protein>
<dbReference type="Gene3D" id="3.40.50.1820">
    <property type="entry name" value="alpha/beta hydrolase"/>
    <property type="match status" value="1"/>
</dbReference>
<reference evidence="4" key="2">
    <citation type="submission" date="2025-09" db="UniProtKB">
        <authorList>
            <consortium name="Ensembl"/>
        </authorList>
    </citation>
    <scope>IDENTIFICATION</scope>
</reference>
<dbReference type="FunCoup" id="A0A3Q3G3X7">
    <property type="interactions" value="33"/>
</dbReference>
<accession>A0A3Q3G3X7</accession>
<dbReference type="Pfam" id="PF00561">
    <property type="entry name" value="Abhydrolase_1"/>
    <property type="match status" value="1"/>
</dbReference>
<reference evidence="4" key="1">
    <citation type="submission" date="2025-08" db="UniProtKB">
        <authorList>
            <consortium name="Ensembl"/>
        </authorList>
    </citation>
    <scope>IDENTIFICATION</scope>
</reference>
<comment type="similarity">
    <text evidence="1">Belongs to the AB hydrolase superfamily.</text>
</comment>
<feature type="domain" description="AB hydrolase-1" evidence="3">
    <location>
        <begin position="44"/>
        <end position="158"/>
    </location>
</feature>
<dbReference type="PANTHER" id="PTHR43798:SF14">
    <property type="entry name" value="SERINE HYDROLASE-LIKE PROTEIN DDB_G0286239"/>
    <property type="match status" value="1"/>
</dbReference>
<evidence type="ECO:0000313" key="4">
    <source>
        <dbReference type="Ensembl" id="ENSLBEP00000026324.1"/>
    </source>
</evidence>
<keyword evidence="5" id="KW-1185">Reference proteome</keyword>
<dbReference type="InterPro" id="IPR050266">
    <property type="entry name" value="AB_hydrolase_sf"/>
</dbReference>
<keyword evidence="2" id="KW-0378">Hydrolase</keyword>
<sequence length="338" mass="38302">MMQAMKGVRYLQTRTVTQAVSELSVPVPWGEIRGRVWGPDHGRPVLCLHGWADNCGTFNTLIPFLPKEYRYVAVDLAGHGQSSHRPPGVFYAFPSYVMDVRRVVDALQWSKFSIIGHSMGECSFTFSALYPEMVDSIVLLDSYGFLPSDQKEIPEVMRKGMDEMLQYEKKTEEDKRRVYTYEKAAERLLAANPNLSEQSLHVLLERGLVQVEGGVMFSRDFRINLKNIARISLEQSVELHSKIQASVLVILAEAGFDKLYLKATNQKTAISALLQAYRDRNHTVVKIPGDHHVHLNNPEAVAPLVSDFLQTKVLSHHDFDNFLEVCYLYCTVYTHPGA</sequence>
<evidence type="ECO:0000313" key="5">
    <source>
        <dbReference type="Proteomes" id="UP000261660"/>
    </source>
</evidence>
<dbReference type="GO" id="GO:0016787">
    <property type="term" value="F:hydrolase activity"/>
    <property type="evidence" value="ECO:0007669"/>
    <property type="project" value="UniProtKB-KW"/>
</dbReference>
<dbReference type="InterPro" id="IPR029058">
    <property type="entry name" value="AB_hydrolase_fold"/>
</dbReference>